<dbReference type="InterPro" id="IPR046350">
    <property type="entry name" value="Cystatin_sf"/>
</dbReference>
<evidence type="ECO:0000313" key="5">
    <source>
        <dbReference type="EMBL" id="GAA0167192.1"/>
    </source>
</evidence>
<gene>
    <name evidence="5" type="ORF">LIER_22180</name>
</gene>
<evidence type="ECO:0000313" key="6">
    <source>
        <dbReference type="Proteomes" id="UP001454036"/>
    </source>
</evidence>
<organism evidence="5 6">
    <name type="scientific">Lithospermum erythrorhizon</name>
    <name type="common">Purple gromwell</name>
    <name type="synonym">Lithospermum officinale var. erythrorhizon</name>
    <dbReference type="NCBI Taxonomy" id="34254"/>
    <lineage>
        <taxon>Eukaryota</taxon>
        <taxon>Viridiplantae</taxon>
        <taxon>Streptophyta</taxon>
        <taxon>Embryophyta</taxon>
        <taxon>Tracheophyta</taxon>
        <taxon>Spermatophyta</taxon>
        <taxon>Magnoliopsida</taxon>
        <taxon>eudicotyledons</taxon>
        <taxon>Gunneridae</taxon>
        <taxon>Pentapetalae</taxon>
        <taxon>asterids</taxon>
        <taxon>lamiids</taxon>
        <taxon>Boraginales</taxon>
        <taxon>Boraginaceae</taxon>
        <taxon>Boraginoideae</taxon>
        <taxon>Lithospermeae</taxon>
        <taxon>Lithospermum</taxon>
    </lineage>
</organism>
<evidence type="ECO:0000256" key="2">
    <source>
        <dbReference type="ARBA" id="ARBA00022704"/>
    </source>
</evidence>
<dbReference type="Gene3D" id="3.10.450.10">
    <property type="match status" value="1"/>
</dbReference>
<feature type="chain" id="PRO_5043853514" description="Cystatin domain-containing protein" evidence="3">
    <location>
        <begin position="24"/>
        <end position="122"/>
    </location>
</feature>
<keyword evidence="3" id="KW-0732">Signal</keyword>
<protein>
    <recommendedName>
        <fullName evidence="4">Cystatin domain-containing protein</fullName>
    </recommendedName>
</protein>
<keyword evidence="2" id="KW-0789">Thiol protease inhibitor</keyword>
<dbReference type="EMBL" id="BAABME010005998">
    <property type="protein sequence ID" value="GAA0167192.1"/>
    <property type="molecule type" value="Genomic_DNA"/>
</dbReference>
<dbReference type="InterPro" id="IPR000010">
    <property type="entry name" value="Cystatin_dom"/>
</dbReference>
<keyword evidence="6" id="KW-1185">Reference proteome</keyword>
<name>A0AAV3QW43_LITER</name>
<comment type="caution">
    <text evidence="5">The sequence shown here is derived from an EMBL/GenBank/DDBJ whole genome shotgun (WGS) entry which is preliminary data.</text>
</comment>
<dbReference type="Proteomes" id="UP001454036">
    <property type="component" value="Unassembled WGS sequence"/>
</dbReference>
<dbReference type="PANTHER" id="PTHR47364:SF2">
    <property type="entry name" value="CYSTEINE PROTEINASE INHIBITOR 5"/>
    <property type="match status" value="1"/>
</dbReference>
<dbReference type="AlphaFoldDB" id="A0AAV3QW43"/>
<sequence length="122" mass="14065">MERNPSFILLTILVISSFIITNTLEISNNYIDDPLSWNTIKNPNDPKVVEMGKFAIDQHNKVTDSQLRFQLVLNGQIQLLQQTIYWLYIAAIDGLQVNMYEAIVDDMPEYNVKILESFSQVV</sequence>
<dbReference type="Pfam" id="PF16845">
    <property type="entry name" value="SQAPI"/>
    <property type="match status" value="1"/>
</dbReference>
<keyword evidence="1" id="KW-0646">Protease inhibitor</keyword>
<dbReference type="SUPFAM" id="SSF54403">
    <property type="entry name" value="Cystatin/monellin"/>
    <property type="match status" value="1"/>
</dbReference>
<evidence type="ECO:0000259" key="4">
    <source>
        <dbReference type="Pfam" id="PF16845"/>
    </source>
</evidence>
<proteinExistence type="predicted"/>
<evidence type="ECO:0000256" key="1">
    <source>
        <dbReference type="ARBA" id="ARBA00022690"/>
    </source>
</evidence>
<accession>A0AAV3QW43</accession>
<dbReference type="PANTHER" id="PTHR47364">
    <property type="entry name" value="CYSTEINE PROTEINASE INHIBITOR 5"/>
    <property type="match status" value="1"/>
</dbReference>
<feature type="signal peptide" evidence="3">
    <location>
        <begin position="1"/>
        <end position="23"/>
    </location>
</feature>
<dbReference type="GO" id="GO:0004869">
    <property type="term" value="F:cysteine-type endopeptidase inhibitor activity"/>
    <property type="evidence" value="ECO:0007669"/>
    <property type="project" value="UniProtKB-KW"/>
</dbReference>
<evidence type="ECO:0000256" key="3">
    <source>
        <dbReference type="SAM" id="SignalP"/>
    </source>
</evidence>
<feature type="domain" description="Cystatin" evidence="4">
    <location>
        <begin position="40"/>
        <end position="121"/>
    </location>
</feature>
<reference evidence="5 6" key="1">
    <citation type="submission" date="2024-01" db="EMBL/GenBank/DDBJ databases">
        <title>The complete chloroplast genome sequence of Lithospermum erythrorhizon: insights into the phylogenetic relationship among Boraginaceae species and the maternal lineages of purple gromwells.</title>
        <authorList>
            <person name="Okada T."/>
            <person name="Watanabe K."/>
        </authorList>
    </citation>
    <scope>NUCLEOTIDE SEQUENCE [LARGE SCALE GENOMIC DNA]</scope>
</reference>
<dbReference type="CDD" id="cd00042">
    <property type="entry name" value="CY"/>
    <property type="match status" value="1"/>
</dbReference>